<name>A0A150IJX3_9EURY</name>
<sequence>MGEKIEWRHFNTINSSFAYIEGLLINMENDISGKKQIYTLIHNNLKDEQIQLIKHEIKKIRTLLKKAKKEFDLEPKKFSLSHTIDVNCNFLWSTIDDIWSYKLEKSSGKISSQKNKESLDEILDNLCEYTNQIKRILDGYNEKNC</sequence>
<dbReference type="Proteomes" id="UP000092401">
    <property type="component" value="Unassembled WGS sequence"/>
</dbReference>
<protein>
    <submittedName>
        <fullName evidence="1">Uncharacterized protein</fullName>
    </submittedName>
</protein>
<comment type="caution">
    <text evidence="1">The sequence shown here is derived from an EMBL/GenBank/DDBJ whole genome shotgun (WGS) entry which is preliminary data.</text>
</comment>
<evidence type="ECO:0000313" key="2">
    <source>
        <dbReference type="Proteomes" id="UP000092401"/>
    </source>
</evidence>
<dbReference type="EMBL" id="LNGE01000036">
    <property type="protein sequence ID" value="KYC44934.1"/>
    <property type="molecule type" value="Genomic_DNA"/>
</dbReference>
<proteinExistence type="predicted"/>
<accession>A0A150IJX3</accession>
<dbReference type="AlphaFoldDB" id="A0A150IJX3"/>
<evidence type="ECO:0000313" key="1">
    <source>
        <dbReference type="EMBL" id="KYC44934.1"/>
    </source>
</evidence>
<gene>
    <name evidence="1" type="ORF">APG10_01280</name>
</gene>
<reference evidence="1 2" key="1">
    <citation type="journal article" date="2016" name="ISME J.">
        <title>Chasing the elusive Euryarchaeota class WSA2: genomes reveal a uniquely fastidious methyl-reducing methanogen.</title>
        <authorList>
            <person name="Nobu M.K."/>
            <person name="Narihiro T."/>
            <person name="Kuroda K."/>
            <person name="Mei R."/>
            <person name="Liu W.T."/>
        </authorList>
    </citation>
    <scope>NUCLEOTIDE SEQUENCE [LARGE SCALE GENOMIC DNA]</scope>
    <source>
        <strain evidence="1">B03fssc0709_Meth_Bin005</strain>
    </source>
</reference>
<organism evidence="1 2">
    <name type="scientific">Candidatus Methanofastidiosum methylothiophilum</name>
    <dbReference type="NCBI Taxonomy" id="1705564"/>
    <lineage>
        <taxon>Archaea</taxon>
        <taxon>Methanobacteriati</taxon>
        <taxon>Methanobacteriota</taxon>
        <taxon>Stenosarchaea group</taxon>
        <taxon>Candidatus Methanofastidiosia</taxon>
        <taxon>Candidatus Methanofastidiosales</taxon>
        <taxon>Candidatus Methanofastidiosaceae</taxon>
        <taxon>Candidatus Methanofastidiosum</taxon>
    </lineage>
</organism>